<dbReference type="Proteomes" id="UP001165960">
    <property type="component" value="Unassembled WGS sequence"/>
</dbReference>
<name>A0ACC2RVN9_9FUNG</name>
<gene>
    <name evidence="1" type="ORF">DSO57_1018214</name>
</gene>
<proteinExistence type="predicted"/>
<dbReference type="EMBL" id="QTSX02006468">
    <property type="protein sequence ID" value="KAJ9054088.1"/>
    <property type="molecule type" value="Genomic_DNA"/>
</dbReference>
<organism evidence="1 2">
    <name type="scientific">Entomophthora muscae</name>
    <dbReference type="NCBI Taxonomy" id="34485"/>
    <lineage>
        <taxon>Eukaryota</taxon>
        <taxon>Fungi</taxon>
        <taxon>Fungi incertae sedis</taxon>
        <taxon>Zoopagomycota</taxon>
        <taxon>Entomophthoromycotina</taxon>
        <taxon>Entomophthoromycetes</taxon>
        <taxon>Entomophthorales</taxon>
        <taxon>Entomophthoraceae</taxon>
        <taxon>Entomophthora</taxon>
    </lineage>
</organism>
<keyword evidence="2" id="KW-1185">Reference proteome</keyword>
<evidence type="ECO:0000313" key="2">
    <source>
        <dbReference type="Proteomes" id="UP001165960"/>
    </source>
</evidence>
<evidence type="ECO:0000313" key="1">
    <source>
        <dbReference type="EMBL" id="KAJ9054088.1"/>
    </source>
</evidence>
<protein>
    <submittedName>
        <fullName evidence="1">Uncharacterized protein</fullName>
    </submittedName>
</protein>
<accession>A0ACC2RVN9</accession>
<reference evidence="1" key="1">
    <citation type="submission" date="2022-04" db="EMBL/GenBank/DDBJ databases">
        <title>Genome of the entomopathogenic fungus Entomophthora muscae.</title>
        <authorList>
            <person name="Elya C."/>
            <person name="Lovett B.R."/>
            <person name="Lee E."/>
            <person name="Macias A.M."/>
            <person name="Hajek A.E."/>
            <person name="De Bivort B.L."/>
            <person name="Kasson M.T."/>
            <person name="De Fine Licht H.H."/>
            <person name="Stajich J.E."/>
        </authorList>
    </citation>
    <scope>NUCLEOTIDE SEQUENCE</scope>
    <source>
        <strain evidence="1">Berkeley</strain>
    </source>
</reference>
<sequence>MLASFLKFVAFTLAPALMMIWTTSPDLWSHVSHSFHHVGSNPSRFVHMFEDLPGRDQDILVTSENIVRSLICDDLEFYALKPVPSIFPMPLPSEAPVTQVQEKGLGIQEPVPKRSLWLLSSMILMGLDSYFLQLSAISSLWTPLQVTIPVFHWMVSWWIIPPGWEPNLVILVPLSHNPGAGTFPALVVAVGLKIYA</sequence>
<comment type="caution">
    <text evidence="1">The sequence shown here is derived from an EMBL/GenBank/DDBJ whole genome shotgun (WGS) entry which is preliminary data.</text>
</comment>